<keyword evidence="2" id="KW-1185">Reference proteome</keyword>
<dbReference type="EMBL" id="MZ605293">
    <property type="protein sequence ID" value="QYW06614.1"/>
    <property type="molecule type" value="Genomic_DNA"/>
</dbReference>
<sequence>MQQVTIKSIYGKTLSFEDYHLSGNPLNSGAANVIYRDDDGNFKGGMIFRPEELNKLRVALGNQQPVEKADAGVFFLLRQKNSNPTKIRACFAPDGLSSGVHSPKNKEYHSRRKAELARDSLNARYGHEWTYFVVEKEAK</sequence>
<name>A0A975YYQ1_9CAUD</name>
<gene>
    <name evidence="1" type="ORF">uav_083</name>
</gene>
<accession>A0A975YYQ1</accession>
<proteinExistence type="predicted"/>
<reference evidence="1" key="1">
    <citation type="submission" date="2021-07" db="EMBL/GenBank/DDBJ databases">
        <title>Complete genome sequence and phylogenomic analysis of the two lytic bacteriophage isolated from terrestrial biotopes of Antarctica.</title>
        <authorList>
            <person name="Holovan V."/>
            <person name="Rabalski L."/>
            <person name="Zlatohurska M."/>
            <person name="Andriichuk O."/>
            <person name="Budzanivska I."/>
            <person name="Shevchenko O."/>
            <person name="Gupalo A."/>
        </authorList>
    </citation>
    <scope>NUCLEOTIDE SEQUENCE</scope>
</reference>
<evidence type="ECO:0000313" key="1">
    <source>
        <dbReference type="EMBL" id="QYW06614.1"/>
    </source>
</evidence>
<evidence type="ECO:0000313" key="2">
    <source>
        <dbReference type="Proteomes" id="UP001058093"/>
    </source>
</evidence>
<organism evidence="1 2">
    <name type="scientific">Pseudomonas phage UAVern</name>
    <dbReference type="NCBI Taxonomy" id="2856997"/>
    <lineage>
        <taxon>Viruses</taxon>
        <taxon>Duplodnaviria</taxon>
        <taxon>Heunggongvirae</taxon>
        <taxon>Uroviricota</taxon>
        <taxon>Caudoviricetes</taxon>
        <taxon>Vandenendeviridae</taxon>
        <taxon>Gorskivirinae</taxon>
        <taxon>Uavernvirus</taxon>
        <taxon>Uavernvirus uavern</taxon>
    </lineage>
</organism>
<dbReference type="Proteomes" id="UP001058093">
    <property type="component" value="Segment"/>
</dbReference>
<protein>
    <submittedName>
        <fullName evidence="1">Uncharacterized protein</fullName>
    </submittedName>
</protein>